<dbReference type="EMBL" id="JACXAC010000001">
    <property type="protein sequence ID" value="MBD2720924.1"/>
    <property type="molecule type" value="Genomic_DNA"/>
</dbReference>
<evidence type="ECO:0000313" key="2">
    <source>
        <dbReference type="EMBL" id="MBD2720924.1"/>
    </source>
</evidence>
<keyword evidence="3" id="KW-1185">Reference proteome</keyword>
<reference evidence="2 3" key="1">
    <citation type="submission" date="2020-09" db="EMBL/GenBank/DDBJ databases">
        <authorList>
            <person name="Kim M.K."/>
        </authorList>
    </citation>
    <scope>NUCLEOTIDE SEQUENCE [LARGE SCALE GENOMIC DNA]</scope>
    <source>
        <strain evidence="2 3">BT189</strain>
    </source>
</reference>
<evidence type="ECO:0000256" key="1">
    <source>
        <dbReference type="SAM" id="SignalP"/>
    </source>
</evidence>
<proteinExistence type="predicted"/>
<accession>A0ABR8JTB2</accession>
<dbReference type="Proteomes" id="UP000606003">
    <property type="component" value="Unassembled WGS sequence"/>
</dbReference>
<evidence type="ECO:0008006" key="4">
    <source>
        <dbReference type="Google" id="ProtNLM"/>
    </source>
</evidence>
<feature type="chain" id="PRO_5046186916" description="Cytochrome P460 domain-containing protein" evidence="1">
    <location>
        <begin position="27"/>
        <end position="152"/>
    </location>
</feature>
<comment type="caution">
    <text evidence="2">The sequence shown here is derived from an EMBL/GenBank/DDBJ whole genome shotgun (WGS) entry which is preliminary data.</text>
</comment>
<name>A0ABR8JTB2_9BACT</name>
<dbReference type="RefSeq" id="WP_190922192.1">
    <property type="nucleotide sequence ID" value="NZ_JACXAC010000001.1"/>
</dbReference>
<organism evidence="2 3">
    <name type="scientific">Hymenobacter armeniacus</name>
    <dbReference type="NCBI Taxonomy" id="2771358"/>
    <lineage>
        <taxon>Bacteria</taxon>
        <taxon>Pseudomonadati</taxon>
        <taxon>Bacteroidota</taxon>
        <taxon>Cytophagia</taxon>
        <taxon>Cytophagales</taxon>
        <taxon>Hymenobacteraceae</taxon>
        <taxon>Hymenobacter</taxon>
    </lineage>
</organism>
<protein>
    <recommendedName>
        <fullName evidence="4">Cytochrome P460 domain-containing protein</fullName>
    </recommendedName>
</protein>
<feature type="signal peptide" evidence="1">
    <location>
        <begin position="1"/>
        <end position="26"/>
    </location>
</feature>
<gene>
    <name evidence="2" type="ORF">IC234_02220</name>
</gene>
<sequence length="152" mass="16667">MHRHCHLLLQTATLALALLLSTAAHAQTKVATYAAGKPGTDQYEELSFWVKDGKRGDVYYVRGKERSEQPANYLPKTGMTNGSSFAIRTADDRLFSIIPSGTALKVASSANDAPKTFVWKYEGPVNGVGTFCRECAASSKEAMQLLRAYYLK</sequence>
<evidence type="ECO:0000313" key="3">
    <source>
        <dbReference type="Proteomes" id="UP000606003"/>
    </source>
</evidence>
<keyword evidence="1" id="KW-0732">Signal</keyword>